<comment type="subcellular location">
    <subcellularLocation>
        <location evidence="1">Cell membrane</location>
        <topology evidence="1">Multi-pass membrane protein</topology>
    </subcellularLocation>
</comment>
<dbReference type="InterPro" id="IPR004638">
    <property type="entry name" value="EmrB-like"/>
</dbReference>
<dbReference type="NCBIfam" id="TIGR00711">
    <property type="entry name" value="efflux_EmrB"/>
    <property type="match status" value="1"/>
</dbReference>
<proteinExistence type="predicted"/>
<dbReference type="CDD" id="cd17502">
    <property type="entry name" value="MFS_Azr1_MDR_like"/>
    <property type="match status" value="1"/>
</dbReference>
<keyword evidence="3" id="KW-1003">Cell membrane</keyword>
<evidence type="ECO:0000256" key="3">
    <source>
        <dbReference type="ARBA" id="ARBA00022475"/>
    </source>
</evidence>
<keyword evidence="4 7" id="KW-0812">Transmembrane</keyword>
<organism evidence="9 10">
    <name type="scientific">Sphaerisporangium flaviroseum</name>
    <dbReference type="NCBI Taxonomy" id="509199"/>
    <lineage>
        <taxon>Bacteria</taxon>
        <taxon>Bacillati</taxon>
        <taxon>Actinomycetota</taxon>
        <taxon>Actinomycetes</taxon>
        <taxon>Streptosporangiales</taxon>
        <taxon>Streptosporangiaceae</taxon>
        <taxon>Sphaerisporangium</taxon>
    </lineage>
</organism>
<evidence type="ECO:0000256" key="7">
    <source>
        <dbReference type="SAM" id="Phobius"/>
    </source>
</evidence>
<feature type="transmembrane region" description="Helical" evidence="7">
    <location>
        <begin position="367"/>
        <end position="391"/>
    </location>
</feature>
<keyword evidence="10" id="KW-1185">Reference proteome</keyword>
<feature type="transmembrane region" description="Helical" evidence="7">
    <location>
        <begin position="172"/>
        <end position="195"/>
    </location>
</feature>
<dbReference type="Pfam" id="PF07690">
    <property type="entry name" value="MFS_1"/>
    <property type="match status" value="1"/>
</dbReference>
<feature type="transmembrane region" description="Helical" evidence="7">
    <location>
        <begin position="446"/>
        <end position="470"/>
    </location>
</feature>
<evidence type="ECO:0000256" key="2">
    <source>
        <dbReference type="ARBA" id="ARBA00022448"/>
    </source>
</evidence>
<evidence type="ECO:0000256" key="5">
    <source>
        <dbReference type="ARBA" id="ARBA00022989"/>
    </source>
</evidence>
<dbReference type="InterPro" id="IPR036259">
    <property type="entry name" value="MFS_trans_sf"/>
</dbReference>
<evidence type="ECO:0000313" key="9">
    <source>
        <dbReference type="EMBL" id="GAA3841398.1"/>
    </source>
</evidence>
<feature type="transmembrane region" description="Helical" evidence="7">
    <location>
        <begin position="111"/>
        <end position="132"/>
    </location>
</feature>
<dbReference type="InterPro" id="IPR011701">
    <property type="entry name" value="MFS"/>
</dbReference>
<dbReference type="PANTHER" id="PTHR23501:SF197">
    <property type="entry name" value="COMD"/>
    <property type="match status" value="1"/>
</dbReference>
<dbReference type="EMBL" id="BAAAZR010000052">
    <property type="protein sequence ID" value="GAA3841398.1"/>
    <property type="molecule type" value="Genomic_DNA"/>
</dbReference>
<dbReference type="InterPro" id="IPR020846">
    <property type="entry name" value="MFS_dom"/>
</dbReference>
<dbReference type="Gene3D" id="1.20.1250.20">
    <property type="entry name" value="MFS general substrate transporter like domains"/>
    <property type="match status" value="1"/>
</dbReference>
<comment type="caution">
    <text evidence="9">The sequence shown here is derived from an EMBL/GenBank/DDBJ whole genome shotgun (WGS) entry which is preliminary data.</text>
</comment>
<feature type="transmembrane region" description="Helical" evidence="7">
    <location>
        <begin position="207"/>
        <end position="225"/>
    </location>
</feature>
<keyword evidence="5 7" id="KW-1133">Transmembrane helix</keyword>
<gene>
    <name evidence="9" type="ORF">GCM10022226_74840</name>
</gene>
<name>A0ABP7JDH1_9ACTN</name>
<dbReference type="PRINTS" id="PR01036">
    <property type="entry name" value="TCRTETB"/>
</dbReference>
<sequence length="488" mass="50707">MAATTTVPASVERQTRGNGLLLFGVLGGMFLAMLDQTIVGTALPRITAEFGGAGLYTWVVTAYLLTSTVTVPLYGRLSDAYGRKPLLLIGITVFLLGSVLCGLAQNMGQLIAFRGVQGLGAGALLPLSLALVADLFPPDKSGRVQGAIGAVMAGSYIAGPFLGGFFTDHASWRWAFFVNIPIGVVLLAIIVLRLPRVPGTGRARPDYLGIAVFTVGISALLVGLTEKGLDGHTWTSPPVIGPLIAAAVLLVAFVLVELRAEQPIIPLHLFRNRTYTIVNLASFFTAACLFAGAVFLPRYFQQAQGQSATSSGLHIYPLMLGMVAGSMLTGLLISRTLRYKPWLVAAPFLIAAGALLCSGLAVDTPTWSLVAWMALMGLGIGPMLSGLTVAIQYSVPPSYIGTASANLTFFRQIGGSVALAVAGTTYTTVVRDQAAARVPLTEAHAAAAATVIPWLAVVGAVIAVVALIFLPGRAVPGLGTRAAPAVAE</sequence>
<evidence type="ECO:0000313" key="10">
    <source>
        <dbReference type="Proteomes" id="UP001500888"/>
    </source>
</evidence>
<feature type="transmembrane region" description="Helical" evidence="7">
    <location>
        <begin position="403"/>
        <end position="426"/>
    </location>
</feature>
<keyword evidence="6 7" id="KW-0472">Membrane</keyword>
<feature type="domain" description="Major facilitator superfamily (MFS) profile" evidence="8">
    <location>
        <begin position="21"/>
        <end position="474"/>
    </location>
</feature>
<evidence type="ECO:0000256" key="6">
    <source>
        <dbReference type="ARBA" id="ARBA00023136"/>
    </source>
</evidence>
<dbReference type="SUPFAM" id="SSF103473">
    <property type="entry name" value="MFS general substrate transporter"/>
    <property type="match status" value="1"/>
</dbReference>
<dbReference type="PANTHER" id="PTHR23501">
    <property type="entry name" value="MAJOR FACILITATOR SUPERFAMILY"/>
    <property type="match status" value="1"/>
</dbReference>
<dbReference type="Gene3D" id="1.20.1720.10">
    <property type="entry name" value="Multidrug resistance protein D"/>
    <property type="match status" value="1"/>
</dbReference>
<feature type="transmembrane region" description="Helical" evidence="7">
    <location>
        <begin position="341"/>
        <end position="361"/>
    </location>
</feature>
<feature type="transmembrane region" description="Helical" evidence="7">
    <location>
        <begin position="144"/>
        <end position="166"/>
    </location>
</feature>
<accession>A0ABP7JDH1</accession>
<dbReference type="RefSeq" id="WP_344951947.1">
    <property type="nucleotide sequence ID" value="NZ_BAAAZR010000052.1"/>
</dbReference>
<evidence type="ECO:0000256" key="4">
    <source>
        <dbReference type="ARBA" id="ARBA00022692"/>
    </source>
</evidence>
<feature type="transmembrane region" description="Helical" evidence="7">
    <location>
        <begin position="20"/>
        <end position="43"/>
    </location>
</feature>
<evidence type="ECO:0000256" key="1">
    <source>
        <dbReference type="ARBA" id="ARBA00004651"/>
    </source>
</evidence>
<reference evidence="10" key="1">
    <citation type="journal article" date="2019" name="Int. J. Syst. Evol. Microbiol.">
        <title>The Global Catalogue of Microorganisms (GCM) 10K type strain sequencing project: providing services to taxonomists for standard genome sequencing and annotation.</title>
        <authorList>
            <consortium name="The Broad Institute Genomics Platform"/>
            <consortium name="The Broad Institute Genome Sequencing Center for Infectious Disease"/>
            <person name="Wu L."/>
            <person name="Ma J."/>
        </authorList>
    </citation>
    <scope>NUCLEOTIDE SEQUENCE [LARGE SCALE GENOMIC DNA]</scope>
    <source>
        <strain evidence="10">JCM 16908</strain>
    </source>
</reference>
<keyword evidence="2" id="KW-0813">Transport</keyword>
<protein>
    <recommendedName>
        <fullName evidence="8">Major facilitator superfamily (MFS) profile domain-containing protein</fullName>
    </recommendedName>
</protein>
<feature type="transmembrane region" description="Helical" evidence="7">
    <location>
        <begin position="315"/>
        <end position="334"/>
    </location>
</feature>
<feature type="transmembrane region" description="Helical" evidence="7">
    <location>
        <begin position="237"/>
        <end position="256"/>
    </location>
</feature>
<feature type="transmembrane region" description="Helical" evidence="7">
    <location>
        <begin position="277"/>
        <end position="295"/>
    </location>
</feature>
<feature type="transmembrane region" description="Helical" evidence="7">
    <location>
        <begin position="86"/>
        <end position="105"/>
    </location>
</feature>
<dbReference type="Proteomes" id="UP001500888">
    <property type="component" value="Unassembled WGS sequence"/>
</dbReference>
<dbReference type="PROSITE" id="PS50850">
    <property type="entry name" value="MFS"/>
    <property type="match status" value="1"/>
</dbReference>
<evidence type="ECO:0000259" key="8">
    <source>
        <dbReference type="PROSITE" id="PS50850"/>
    </source>
</evidence>
<feature type="transmembrane region" description="Helical" evidence="7">
    <location>
        <begin position="55"/>
        <end position="74"/>
    </location>
</feature>